<evidence type="ECO:0000256" key="6">
    <source>
        <dbReference type="SAM" id="MobiDB-lite"/>
    </source>
</evidence>
<keyword evidence="11" id="KW-1185">Reference proteome</keyword>
<dbReference type="InterPro" id="IPR000742">
    <property type="entry name" value="EGF"/>
</dbReference>
<dbReference type="InterPro" id="IPR029021">
    <property type="entry name" value="Prot-tyrosine_phosphatase-like"/>
</dbReference>
<evidence type="ECO:0000313" key="11">
    <source>
        <dbReference type="Proteomes" id="UP000694844"/>
    </source>
</evidence>
<evidence type="ECO:0000256" key="4">
    <source>
        <dbReference type="ARBA" id="ARBA00022912"/>
    </source>
</evidence>
<keyword evidence="7" id="KW-0812">Transmembrane</keyword>
<feature type="region of interest" description="Disordered" evidence="6">
    <location>
        <begin position="446"/>
        <end position="471"/>
    </location>
</feature>
<keyword evidence="7" id="KW-1133">Transmembrane helix</keyword>
<dbReference type="SMART" id="SM00194">
    <property type="entry name" value="PTPc"/>
    <property type="match status" value="2"/>
</dbReference>
<keyword evidence="8" id="KW-0732">Signal</keyword>
<evidence type="ECO:0000256" key="7">
    <source>
        <dbReference type="SAM" id="Phobius"/>
    </source>
</evidence>
<dbReference type="PANTHER" id="PTHR19134">
    <property type="entry name" value="RECEPTOR-TYPE TYROSINE-PROTEIN PHOSPHATASE"/>
    <property type="match status" value="1"/>
</dbReference>
<comment type="similarity">
    <text evidence="1">Belongs to the protein-tyrosine phosphatase family.</text>
</comment>
<protein>
    <recommendedName>
        <fullName evidence="2">protein-tyrosine-phosphatase</fullName>
        <ecNumber evidence="2">3.1.3.48</ecNumber>
    </recommendedName>
</protein>
<keyword evidence="7" id="KW-0472">Membrane</keyword>
<dbReference type="KEGG" id="cvn:111117345"/>
<dbReference type="GeneID" id="111117345"/>
<evidence type="ECO:0000259" key="9">
    <source>
        <dbReference type="PROSITE" id="PS50055"/>
    </source>
</evidence>
<dbReference type="SMART" id="SM00404">
    <property type="entry name" value="PTPc_motif"/>
    <property type="match status" value="2"/>
</dbReference>
<dbReference type="EC" id="3.1.3.48" evidence="2"/>
<feature type="domain" description="Tyrosine-protein phosphatase" evidence="9">
    <location>
        <begin position="523"/>
        <end position="778"/>
    </location>
</feature>
<dbReference type="AlphaFoldDB" id="A0A8B8C924"/>
<name>A0A8B8C924_CRAVI</name>
<dbReference type="InterPro" id="IPR000387">
    <property type="entry name" value="Tyr_Pase_dom"/>
</dbReference>
<evidence type="ECO:0000313" key="12">
    <source>
        <dbReference type="RefSeq" id="XP_022312135.1"/>
    </source>
</evidence>
<dbReference type="OrthoDB" id="10253954at2759"/>
<dbReference type="GO" id="GO:0004725">
    <property type="term" value="F:protein tyrosine phosphatase activity"/>
    <property type="evidence" value="ECO:0007669"/>
    <property type="project" value="UniProtKB-EC"/>
</dbReference>
<feature type="domain" description="Tyrosine-protein phosphatase" evidence="9">
    <location>
        <begin position="813"/>
        <end position="1066"/>
    </location>
</feature>
<evidence type="ECO:0000256" key="2">
    <source>
        <dbReference type="ARBA" id="ARBA00013064"/>
    </source>
</evidence>
<dbReference type="PANTHER" id="PTHR19134:SF562">
    <property type="entry name" value="PROTEIN-TYROSINE-PHOSPHATASE"/>
    <property type="match status" value="1"/>
</dbReference>
<proteinExistence type="inferred from homology"/>
<organism evidence="11 12">
    <name type="scientific">Crassostrea virginica</name>
    <name type="common">Eastern oyster</name>
    <dbReference type="NCBI Taxonomy" id="6565"/>
    <lineage>
        <taxon>Eukaryota</taxon>
        <taxon>Metazoa</taxon>
        <taxon>Spiralia</taxon>
        <taxon>Lophotrochozoa</taxon>
        <taxon>Mollusca</taxon>
        <taxon>Bivalvia</taxon>
        <taxon>Autobranchia</taxon>
        <taxon>Pteriomorphia</taxon>
        <taxon>Ostreida</taxon>
        <taxon>Ostreoidea</taxon>
        <taxon>Ostreidae</taxon>
        <taxon>Crassostrea</taxon>
    </lineage>
</organism>
<feature type="chain" id="PRO_5034925098" description="protein-tyrosine-phosphatase" evidence="8">
    <location>
        <begin position="21"/>
        <end position="1076"/>
    </location>
</feature>
<dbReference type="GO" id="GO:0008045">
    <property type="term" value="P:motor neuron axon guidance"/>
    <property type="evidence" value="ECO:0007669"/>
    <property type="project" value="TreeGrafter"/>
</dbReference>
<comment type="catalytic activity">
    <reaction evidence="5">
        <text>O-phospho-L-tyrosyl-[protein] + H2O = L-tyrosyl-[protein] + phosphate</text>
        <dbReference type="Rhea" id="RHEA:10684"/>
        <dbReference type="Rhea" id="RHEA-COMP:10136"/>
        <dbReference type="Rhea" id="RHEA-COMP:20101"/>
        <dbReference type="ChEBI" id="CHEBI:15377"/>
        <dbReference type="ChEBI" id="CHEBI:43474"/>
        <dbReference type="ChEBI" id="CHEBI:46858"/>
        <dbReference type="ChEBI" id="CHEBI:61978"/>
        <dbReference type="EC" id="3.1.3.48"/>
    </reaction>
</comment>
<dbReference type="SUPFAM" id="SSF52799">
    <property type="entry name" value="(Phosphotyrosine protein) phosphatases II"/>
    <property type="match status" value="2"/>
</dbReference>
<dbReference type="FunFam" id="3.90.190.10:FF:000102">
    <property type="entry name" value="Receptor-type tyrosine-protein phosphatase"/>
    <property type="match status" value="1"/>
</dbReference>
<evidence type="ECO:0000256" key="3">
    <source>
        <dbReference type="ARBA" id="ARBA00022801"/>
    </source>
</evidence>
<evidence type="ECO:0000256" key="1">
    <source>
        <dbReference type="ARBA" id="ARBA00009580"/>
    </source>
</evidence>
<dbReference type="Proteomes" id="UP000694844">
    <property type="component" value="Chromosome 10"/>
</dbReference>
<dbReference type="InterPro" id="IPR000242">
    <property type="entry name" value="PTP_cat"/>
</dbReference>
<dbReference type="InterPro" id="IPR008979">
    <property type="entry name" value="Galactose-bd-like_sf"/>
</dbReference>
<dbReference type="InterPro" id="IPR050348">
    <property type="entry name" value="Protein-Tyr_Phosphatase"/>
</dbReference>
<gene>
    <name evidence="12" type="primary">LOC111117345</name>
</gene>
<reference evidence="12" key="1">
    <citation type="submission" date="2025-08" db="UniProtKB">
        <authorList>
            <consortium name="RefSeq"/>
        </authorList>
    </citation>
    <scope>IDENTIFICATION</scope>
    <source>
        <tissue evidence="12">Whole sample</tissue>
    </source>
</reference>
<dbReference type="InterPro" id="IPR016130">
    <property type="entry name" value="Tyr_Pase_AS"/>
</dbReference>
<evidence type="ECO:0000256" key="8">
    <source>
        <dbReference type="SAM" id="SignalP"/>
    </source>
</evidence>
<evidence type="ECO:0000259" key="10">
    <source>
        <dbReference type="PROSITE" id="PS50056"/>
    </source>
</evidence>
<dbReference type="InterPro" id="IPR003595">
    <property type="entry name" value="Tyr_Pase_cat"/>
</dbReference>
<dbReference type="Gene3D" id="2.60.120.260">
    <property type="entry name" value="Galactose-binding domain-like"/>
    <property type="match status" value="1"/>
</dbReference>
<feature type="transmembrane region" description="Helical" evidence="7">
    <location>
        <begin position="414"/>
        <end position="438"/>
    </location>
</feature>
<dbReference type="Pfam" id="PF00102">
    <property type="entry name" value="Y_phosphatase"/>
    <property type="match status" value="2"/>
</dbReference>
<dbReference type="SMART" id="SM00181">
    <property type="entry name" value="EGF"/>
    <property type="match status" value="4"/>
</dbReference>
<dbReference type="SUPFAM" id="SSF49785">
    <property type="entry name" value="Galactose-binding domain-like"/>
    <property type="match status" value="1"/>
</dbReference>
<feature type="domain" description="Tyrosine specific protein phosphatases" evidence="10">
    <location>
        <begin position="694"/>
        <end position="769"/>
    </location>
</feature>
<dbReference type="PROSITE" id="PS50056">
    <property type="entry name" value="TYR_PHOSPHATASE_2"/>
    <property type="match status" value="2"/>
</dbReference>
<dbReference type="RefSeq" id="XP_022312135.1">
    <property type="nucleotide sequence ID" value="XM_022456427.1"/>
</dbReference>
<dbReference type="CDD" id="cd00047">
    <property type="entry name" value="PTPc"/>
    <property type="match status" value="2"/>
</dbReference>
<feature type="domain" description="Tyrosine specific protein phosphatases" evidence="10">
    <location>
        <begin position="986"/>
        <end position="1057"/>
    </location>
</feature>
<keyword evidence="3" id="KW-0378">Hydrolase</keyword>
<sequence length="1076" mass="120700">MATFSLKGLLLLKVCVFAVAYDDLSAKKLATQSTIFADTQSYKAENAVDRDITTCMRTEVIGPNSPDKSVWWKVDLGGVYNIYSVNIVFKNYDGYELRQRGRFAGFSLYISNIGDTINLHHSYLCYKNGLELPLLNFSKTCITSGRYVIFYNERRNVTYPAGYENSNVVTELCEVFLYGCNKTGVYGKECKIQCPPNCNYNTCHIQNGTCFECKPGWNGTHCNTKCAVGWFGTGCKQQCFGHCSNSSPCSHVNGHCVRGCVHGWHGQFCNETCTGHCKDRATCNQWTGLCDEGCAAGWTGNLCDRECQNGTFGYNCVNNCSGNCLYESPCNKQTGHCDQGCSSGYTSALCNKRCEGSYGEDCRHLCSKYCVNQTCKSVDGSCVYGCEEGFTGDQCNEGNNSVSINSALTDEDDLIPITVGGILGACVILILALMILVTRFRQQSKKRKPNVDTSLTNFNMTPLKKPRQSTKESLSTIETVAMHKPANTINEPTKRGAPTNKNISVRNIKAQIANMSVNDNAGFKNEYNDIPRGELHPCLEGKKPENKAKNRYTTIFPYDHSRVKLMISSADKGGYINASFIEDARNRRSYIATQGPKPKTIEDFWTMITQEEVSTIVCLTNLKEGAKNKCAQYWPDVNDKLQGDNITVRHLGEKVYAEHIIRRFNIHNEAKRQDRQVTMYHYTAWADHGVADPLSLVVFHRQVMRATAQSSGKYTLVHCSAGVGRTGTYIALDALYREGERTGKINVPMYVRTMRKDRMNMIQGEDQYKLLYLALMEAFNGPSRSMTSERFLSEYQEQNCYTNCGNVTQKMTFSTEFEELMSLRKVYSQKDYVSGRTHISANYTQSVLPVEEYMCHLSYVKGHNTYYNAVLLQTFLEKECMISAQYPLPDYTADFLRLARDFNAGIVVFLGPLKDIDSSSVWFPTKTQTKSVGGFTVKHVSAARGSHVTLTQIVIQAKETDDLKLTVLECPTWKEAESIGDKGVLLDVVKEIKTLKNNQEGRIIVLSSDGATRCGPFCVVYNALEQFLADREVDIFTTARQLQMRRPEFVSTLDEYQLCHDAIAEYLLKDCVYGNA</sequence>
<dbReference type="Gene3D" id="3.90.190.10">
    <property type="entry name" value="Protein tyrosine phosphatase superfamily"/>
    <property type="match status" value="2"/>
</dbReference>
<dbReference type="PROSITE" id="PS00383">
    <property type="entry name" value="TYR_PHOSPHATASE_1"/>
    <property type="match status" value="1"/>
</dbReference>
<dbReference type="Gene3D" id="2.170.300.10">
    <property type="entry name" value="Tie2 ligand-binding domain superfamily"/>
    <property type="match status" value="2"/>
</dbReference>
<feature type="compositionally biased region" description="Polar residues" evidence="6">
    <location>
        <begin position="451"/>
        <end position="460"/>
    </location>
</feature>
<keyword evidence="4" id="KW-0904">Protein phosphatase</keyword>
<dbReference type="PROSITE" id="PS50055">
    <property type="entry name" value="TYR_PHOSPHATASE_PTP"/>
    <property type="match status" value="2"/>
</dbReference>
<dbReference type="PRINTS" id="PR00700">
    <property type="entry name" value="PRTYPHPHTASE"/>
</dbReference>
<accession>A0A8B8C924</accession>
<feature type="signal peptide" evidence="8">
    <location>
        <begin position="1"/>
        <end position="20"/>
    </location>
</feature>
<evidence type="ECO:0000256" key="5">
    <source>
        <dbReference type="ARBA" id="ARBA00051722"/>
    </source>
</evidence>